<reference evidence="1" key="1">
    <citation type="submission" date="2018-05" db="EMBL/GenBank/DDBJ databases">
        <authorList>
            <person name="Lanie J.A."/>
            <person name="Ng W.-L."/>
            <person name="Kazmierczak K.M."/>
            <person name="Andrzejewski T.M."/>
            <person name="Davidsen T.M."/>
            <person name="Wayne K.J."/>
            <person name="Tettelin H."/>
            <person name="Glass J.I."/>
            <person name="Rusch D."/>
            <person name="Podicherti R."/>
            <person name="Tsui H.-C.T."/>
            <person name="Winkler M.E."/>
        </authorList>
    </citation>
    <scope>NUCLEOTIDE SEQUENCE</scope>
</reference>
<name>A0A382ZIJ5_9ZZZZ</name>
<protein>
    <submittedName>
        <fullName evidence="1">Uncharacterized protein</fullName>
    </submittedName>
</protein>
<dbReference type="EMBL" id="UINC01183920">
    <property type="protein sequence ID" value="SVD94895.1"/>
    <property type="molecule type" value="Genomic_DNA"/>
</dbReference>
<proteinExistence type="predicted"/>
<dbReference type="AlphaFoldDB" id="A0A382ZIJ5"/>
<feature type="non-terminal residue" evidence="1">
    <location>
        <position position="206"/>
    </location>
</feature>
<accession>A0A382ZIJ5</accession>
<organism evidence="1">
    <name type="scientific">marine metagenome</name>
    <dbReference type="NCBI Taxonomy" id="408172"/>
    <lineage>
        <taxon>unclassified sequences</taxon>
        <taxon>metagenomes</taxon>
        <taxon>ecological metagenomes</taxon>
    </lineage>
</organism>
<gene>
    <name evidence="1" type="ORF">METZ01_LOCUS447749</name>
</gene>
<sequence length="206" mass="24235">MPPPEDDTTGSPQHHVVRSDWHDDRNLIEDIAATIDRPGSAYDRYQAGVRAFREWVHQFRKRGYDKSPEAVHLGSWLRELLANKGRREGGYDLNTRPLFIPDDLNDIIRRRQREKDQVIEEKIKLPPIFLEVLTTDETRALARKRSDSLHEGNLAAYLSSLVEKERKTMQNPSWGILDLLDDCRLHMTRHNLKFTENYMINETDFW</sequence>
<evidence type="ECO:0000313" key="1">
    <source>
        <dbReference type="EMBL" id="SVD94895.1"/>
    </source>
</evidence>